<name>A0A8S9X2Q1_APOLU</name>
<accession>A0A8S9X2Q1</accession>
<dbReference type="PANTHER" id="PTHR21166">
    <property type="entry name" value="CELL DIVISION CONTROL PROTEIN 24 OB DOMAIN-CONTAINING PROTEIN-RELATED"/>
    <property type="match status" value="1"/>
</dbReference>
<gene>
    <name evidence="5" type="ORF">GE061_003151</name>
</gene>
<evidence type="ECO:0000256" key="1">
    <source>
        <dbReference type="ARBA" id="ARBA00023125"/>
    </source>
</evidence>
<dbReference type="Gene3D" id="2.40.50.140">
    <property type="entry name" value="Nucleic acid-binding proteins"/>
    <property type="match status" value="1"/>
</dbReference>
<keyword evidence="2" id="KW-0469">Meiosis</keyword>
<evidence type="ECO:0000256" key="3">
    <source>
        <dbReference type="ARBA" id="ARBA00038329"/>
    </source>
</evidence>
<dbReference type="InterPro" id="IPR012340">
    <property type="entry name" value="NA-bd_OB-fold"/>
</dbReference>
<dbReference type="EMBL" id="WIXP02000011">
    <property type="protein sequence ID" value="KAF6202749.1"/>
    <property type="molecule type" value="Genomic_DNA"/>
</dbReference>
<evidence type="ECO:0000256" key="2">
    <source>
        <dbReference type="ARBA" id="ARBA00023254"/>
    </source>
</evidence>
<dbReference type="Proteomes" id="UP000466442">
    <property type="component" value="Unassembled WGS sequence"/>
</dbReference>
<dbReference type="AlphaFoldDB" id="A0A8S9X2Q1"/>
<comment type="similarity">
    <text evidence="3">Belongs to the MEIOB family.</text>
</comment>
<dbReference type="GO" id="GO:0003697">
    <property type="term" value="F:single-stranded DNA binding"/>
    <property type="evidence" value="ECO:0007669"/>
    <property type="project" value="TreeGrafter"/>
</dbReference>
<evidence type="ECO:0000313" key="6">
    <source>
        <dbReference type="Proteomes" id="UP000466442"/>
    </source>
</evidence>
<organism evidence="5 6">
    <name type="scientific">Apolygus lucorum</name>
    <name type="common">Small green plant bug</name>
    <name type="synonym">Lygocoris lucorum</name>
    <dbReference type="NCBI Taxonomy" id="248454"/>
    <lineage>
        <taxon>Eukaryota</taxon>
        <taxon>Metazoa</taxon>
        <taxon>Ecdysozoa</taxon>
        <taxon>Arthropoda</taxon>
        <taxon>Hexapoda</taxon>
        <taxon>Insecta</taxon>
        <taxon>Pterygota</taxon>
        <taxon>Neoptera</taxon>
        <taxon>Paraneoptera</taxon>
        <taxon>Hemiptera</taxon>
        <taxon>Heteroptera</taxon>
        <taxon>Panheteroptera</taxon>
        <taxon>Cimicomorpha</taxon>
        <taxon>Miridae</taxon>
        <taxon>Mirini</taxon>
        <taxon>Apolygus</taxon>
    </lineage>
</organism>
<dbReference type="GO" id="GO:0000712">
    <property type="term" value="P:resolution of meiotic recombination intermediates"/>
    <property type="evidence" value="ECO:0007669"/>
    <property type="project" value="TreeGrafter"/>
</dbReference>
<dbReference type="PANTHER" id="PTHR21166:SF2">
    <property type="entry name" value="CELL DIVISION CONTROL PROTEIN 24 OB DOMAIN-CONTAINING PROTEIN-RELATED"/>
    <property type="match status" value="1"/>
</dbReference>
<keyword evidence="6" id="KW-1185">Reference proteome</keyword>
<sequence>MRAVSGFTVRDSPADYINITVWGSALYVDNLVSTFQVGHVVDIINPKVAVRKEGSNTNFEPPVTSFLELVFNETMSEILRHDAEDSRDLLELLRLPTKPPTHFITLNDIKATGKPLNGQFVNLLVAVQKVNPPRLVNTKKGEKEVQDVEVMDQSSLSFTVSSWEQPIIEMMKTWKPRDTCMFLADIRLSWNDFKEQMIGMLTSRSIVTENPNTKEGFVLAKYASTVPIQRYAVVDALAASMTNAESITNVMSCDAVLEQATSGPQVDSFTALVYGVVESYNLDGCVPVVRIKCSICGDLIKTTCQNEECQAEPTYGLISASYDIRVTLMDHTNALENCRLKGSNASKLLGFTAEEFLQLSNEQKIELKWKYLLKKVAARAWKLVIILPHDVEDKTRSERPFQALEILRTGLSSPRDWLEPKVAQSLVDLFPLFERLPAFPPLRSSVHVALPIR</sequence>
<evidence type="ECO:0000259" key="4">
    <source>
        <dbReference type="Pfam" id="PF24903"/>
    </source>
</evidence>
<dbReference type="SUPFAM" id="SSF50249">
    <property type="entry name" value="Nucleic acid-binding proteins"/>
    <property type="match status" value="1"/>
</dbReference>
<dbReference type="InterPro" id="IPR056880">
    <property type="entry name" value="OB_MEIOB_N"/>
</dbReference>
<comment type="caution">
    <text evidence="5">The sequence shown here is derived from an EMBL/GenBank/DDBJ whole genome shotgun (WGS) entry which is preliminary data.</text>
</comment>
<protein>
    <recommendedName>
        <fullName evidence="4">MEIOB-like N-terminal domain-containing protein</fullName>
    </recommendedName>
</protein>
<dbReference type="OrthoDB" id="9937820at2759"/>
<keyword evidence="1" id="KW-0238">DNA-binding</keyword>
<reference evidence="5" key="1">
    <citation type="journal article" date="2021" name="Mol. Ecol. Resour.">
        <title>Apolygus lucorum genome provides insights into omnivorousness and mesophyll feeding.</title>
        <authorList>
            <person name="Liu Y."/>
            <person name="Liu H."/>
            <person name="Wang H."/>
            <person name="Huang T."/>
            <person name="Liu B."/>
            <person name="Yang B."/>
            <person name="Yin L."/>
            <person name="Li B."/>
            <person name="Zhang Y."/>
            <person name="Zhang S."/>
            <person name="Jiang F."/>
            <person name="Zhang X."/>
            <person name="Ren Y."/>
            <person name="Wang B."/>
            <person name="Wang S."/>
            <person name="Lu Y."/>
            <person name="Wu K."/>
            <person name="Fan W."/>
            <person name="Wang G."/>
        </authorList>
    </citation>
    <scope>NUCLEOTIDE SEQUENCE</scope>
    <source>
        <strain evidence="5">12Hb</strain>
    </source>
</reference>
<dbReference type="GO" id="GO:0008310">
    <property type="term" value="F:single-stranded DNA 3'-5' DNA exonuclease activity"/>
    <property type="evidence" value="ECO:0007669"/>
    <property type="project" value="TreeGrafter"/>
</dbReference>
<feature type="domain" description="MEIOB-like N-terminal" evidence="4">
    <location>
        <begin position="2"/>
        <end position="98"/>
    </location>
</feature>
<dbReference type="Pfam" id="PF24903">
    <property type="entry name" value="OB_MEIOB_N"/>
    <property type="match status" value="1"/>
</dbReference>
<dbReference type="InterPro" id="IPR052469">
    <property type="entry name" value="MEIOB"/>
</dbReference>
<proteinExistence type="inferred from homology"/>
<evidence type="ECO:0000313" key="5">
    <source>
        <dbReference type="EMBL" id="KAF6202749.1"/>
    </source>
</evidence>